<evidence type="ECO:0000313" key="1">
    <source>
        <dbReference type="EMBL" id="KFD52809.1"/>
    </source>
</evidence>
<dbReference type="EMBL" id="KL367547">
    <property type="protein sequence ID" value="KFD64949.1"/>
    <property type="molecule type" value="Genomic_DNA"/>
</dbReference>
<evidence type="ECO:0000313" key="2">
    <source>
        <dbReference type="EMBL" id="KFD64949.1"/>
    </source>
</evidence>
<organism evidence="1 3">
    <name type="scientific">Trichuris suis</name>
    <name type="common">pig whipworm</name>
    <dbReference type="NCBI Taxonomy" id="68888"/>
    <lineage>
        <taxon>Eukaryota</taxon>
        <taxon>Metazoa</taxon>
        <taxon>Ecdysozoa</taxon>
        <taxon>Nematoda</taxon>
        <taxon>Enoplea</taxon>
        <taxon>Dorylaimia</taxon>
        <taxon>Trichinellida</taxon>
        <taxon>Trichuridae</taxon>
        <taxon>Trichuris</taxon>
    </lineage>
</organism>
<proteinExistence type="predicted"/>
<keyword evidence="3" id="KW-1185">Reference proteome</keyword>
<name>A0A085M6G3_9BILA</name>
<dbReference type="AlphaFoldDB" id="A0A085M6G3"/>
<dbReference type="Proteomes" id="UP000030758">
    <property type="component" value="Unassembled WGS sequence"/>
</dbReference>
<dbReference type="Proteomes" id="UP000030764">
    <property type="component" value="Unassembled WGS sequence"/>
</dbReference>
<gene>
    <name evidence="1" type="ORF">M513_06300</name>
    <name evidence="2" type="ORF">M514_06300</name>
</gene>
<accession>A0A085M6G3</accession>
<evidence type="ECO:0000313" key="3">
    <source>
        <dbReference type="Proteomes" id="UP000030764"/>
    </source>
</evidence>
<feature type="non-terminal residue" evidence="1">
    <location>
        <position position="114"/>
    </location>
</feature>
<reference evidence="1 3" key="1">
    <citation type="journal article" date="2014" name="Nat. Genet.">
        <title>Genome and transcriptome of the porcine whipworm Trichuris suis.</title>
        <authorList>
            <person name="Jex A.R."/>
            <person name="Nejsum P."/>
            <person name="Schwarz E.M."/>
            <person name="Hu L."/>
            <person name="Young N.D."/>
            <person name="Hall R.S."/>
            <person name="Korhonen P.K."/>
            <person name="Liao S."/>
            <person name="Thamsborg S."/>
            <person name="Xia J."/>
            <person name="Xu P."/>
            <person name="Wang S."/>
            <person name="Scheerlinck J.P."/>
            <person name="Hofmann A."/>
            <person name="Sternberg P.W."/>
            <person name="Wang J."/>
            <person name="Gasser R.B."/>
        </authorList>
    </citation>
    <scope>NUCLEOTIDE SEQUENCE [LARGE SCALE GENOMIC DNA]</scope>
    <source>
        <strain evidence="2">DCEP-RM93F</strain>
        <strain evidence="1">DCEP-RM93M</strain>
    </source>
</reference>
<sequence>MKLLDGEFDMLNKRWSGCPSSLNLCAVQAELENNSGQTTLQLAMTLFCSIRLYEKRLPYVNLLGQNVLHHLMHGTTRRRVYYTKEVLTKRRTSPWLNILSSEKNPGFPMTLPSD</sequence>
<dbReference type="EMBL" id="KL363223">
    <property type="protein sequence ID" value="KFD52809.1"/>
    <property type="molecule type" value="Genomic_DNA"/>
</dbReference>
<protein>
    <submittedName>
        <fullName evidence="1">Uncharacterized protein</fullName>
    </submittedName>
</protein>